<reference evidence="2 3" key="1">
    <citation type="journal article" date="2016" name="BMC Genomics">
        <title>Comparative genomic and transcriptomic analyses of the Fuzhuan brick tea-fermentation fungus Aspergillus cristatus.</title>
        <authorList>
            <person name="Ge Y."/>
            <person name="Wang Y."/>
            <person name="Liu Y."/>
            <person name="Tan Y."/>
            <person name="Ren X."/>
            <person name="Zhang X."/>
            <person name="Hyde K.D."/>
            <person name="Liu Y."/>
            <person name="Liu Z."/>
        </authorList>
    </citation>
    <scope>NUCLEOTIDE SEQUENCE [LARGE SCALE GENOMIC DNA]</scope>
    <source>
        <strain evidence="2 3">GZAAS20.1005</strain>
    </source>
</reference>
<dbReference type="AlphaFoldDB" id="A0A1E3B874"/>
<evidence type="ECO:0000256" key="1">
    <source>
        <dbReference type="SAM" id="MobiDB-lite"/>
    </source>
</evidence>
<name>A0A1E3B874_ASPCR</name>
<evidence type="ECO:0000313" key="2">
    <source>
        <dbReference type="EMBL" id="ODM17170.1"/>
    </source>
</evidence>
<feature type="compositionally biased region" description="Low complexity" evidence="1">
    <location>
        <begin position="89"/>
        <end position="104"/>
    </location>
</feature>
<protein>
    <submittedName>
        <fullName evidence="2">Uncharacterized protein</fullName>
    </submittedName>
</protein>
<accession>A0A1E3B874</accession>
<feature type="region of interest" description="Disordered" evidence="1">
    <location>
        <begin position="60"/>
        <end position="104"/>
    </location>
</feature>
<organism evidence="2 3">
    <name type="scientific">Aspergillus cristatus</name>
    <name type="common">Chinese Fuzhuan brick tea-fermentation fungus</name>
    <name type="synonym">Eurotium cristatum</name>
    <dbReference type="NCBI Taxonomy" id="573508"/>
    <lineage>
        <taxon>Eukaryota</taxon>
        <taxon>Fungi</taxon>
        <taxon>Dikarya</taxon>
        <taxon>Ascomycota</taxon>
        <taxon>Pezizomycotina</taxon>
        <taxon>Eurotiomycetes</taxon>
        <taxon>Eurotiomycetidae</taxon>
        <taxon>Eurotiales</taxon>
        <taxon>Aspergillaceae</taxon>
        <taxon>Aspergillus</taxon>
        <taxon>Aspergillus subgen. Aspergillus</taxon>
    </lineage>
</organism>
<keyword evidence="3" id="KW-1185">Reference proteome</keyword>
<dbReference type="OrthoDB" id="2446291at2759"/>
<evidence type="ECO:0000313" key="3">
    <source>
        <dbReference type="Proteomes" id="UP000094569"/>
    </source>
</evidence>
<dbReference type="EMBL" id="JXNT01000009">
    <property type="protein sequence ID" value="ODM17170.1"/>
    <property type="molecule type" value="Genomic_DNA"/>
</dbReference>
<sequence length="302" mass="33021">MFTFSTKRQWTPDGSIDSEDIAIREKKRLRPLTLRTPPDTCQSTFCEANQLLPQFHLSTLTPIEPSDDDSDDQHRFDNAAHPTTSLHRPLPGSSSDSSMDIDSLPLSISRDDLSASSMGTQYSHGSVQPSPIPHNLINQSLNIDGGHPATTNQIPFANSDTNVAMNQDFVSKAEVSGLYPGAARNHESVWWTLPGIPSPISEDEGVCVTETGTPASEAEMPFSTSYPASAHSYGVHDQALWNTDMQAPSTNNTISREETKSSIPAANTASNKKKLNIFMGYRADCEKCRQKVPGHYSHIIHA</sequence>
<feature type="region of interest" description="Disordered" evidence="1">
    <location>
        <begin position="247"/>
        <end position="267"/>
    </location>
</feature>
<dbReference type="Proteomes" id="UP000094569">
    <property type="component" value="Unassembled WGS sequence"/>
</dbReference>
<dbReference type="VEuPathDB" id="FungiDB:SI65_07569"/>
<proteinExistence type="predicted"/>
<gene>
    <name evidence="2" type="ORF">SI65_07569</name>
</gene>
<comment type="caution">
    <text evidence="2">The sequence shown here is derived from an EMBL/GenBank/DDBJ whole genome shotgun (WGS) entry which is preliminary data.</text>
</comment>